<dbReference type="AlphaFoldDB" id="A0AAV7RZD5"/>
<evidence type="ECO:0000256" key="1">
    <source>
        <dbReference type="SAM" id="Coils"/>
    </source>
</evidence>
<organism evidence="2 3">
    <name type="scientific">Pleurodeles waltl</name>
    <name type="common">Iberian ribbed newt</name>
    <dbReference type="NCBI Taxonomy" id="8319"/>
    <lineage>
        <taxon>Eukaryota</taxon>
        <taxon>Metazoa</taxon>
        <taxon>Chordata</taxon>
        <taxon>Craniata</taxon>
        <taxon>Vertebrata</taxon>
        <taxon>Euteleostomi</taxon>
        <taxon>Amphibia</taxon>
        <taxon>Batrachia</taxon>
        <taxon>Caudata</taxon>
        <taxon>Salamandroidea</taxon>
        <taxon>Salamandridae</taxon>
        <taxon>Pleurodelinae</taxon>
        <taxon>Pleurodeles</taxon>
    </lineage>
</organism>
<name>A0AAV7RZD5_PLEWA</name>
<feature type="coiled-coil region" evidence="1">
    <location>
        <begin position="64"/>
        <end position="122"/>
    </location>
</feature>
<evidence type="ECO:0000313" key="2">
    <source>
        <dbReference type="EMBL" id="KAJ1157298.1"/>
    </source>
</evidence>
<accession>A0AAV7RZD5</accession>
<reference evidence="2" key="1">
    <citation type="journal article" date="2022" name="bioRxiv">
        <title>Sequencing and chromosome-scale assembly of the giantPleurodeles waltlgenome.</title>
        <authorList>
            <person name="Brown T."/>
            <person name="Elewa A."/>
            <person name="Iarovenko S."/>
            <person name="Subramanian E."/>
            <person name="Araus A.J."/>
            <person name="Petzold A."/>
            <person name="Susuki M."/>
            <person name="Suzuki K.-i.T."/>
            <person name="Hayashi T."/>
            <person name="Toyoda A."/>
            <person name="Oliveira C."/>
            <person name="Osipova E."/>
            <person name="Leigh N.D."/>
            <person name="Simon A."/>
            <person name="Yun M.H."/>
        </authorList>
    </citation>
    <scope>NUCLEOTIDE SEQUENCE</scope>
    <source>
        <strain evidence="2">20211129_DDA</strain>
        <tissue evidence="2">Liver</tissue>
    </source>
</reference>
<sequence length="180" mass="20600">MRIVKFTGSPLRGAAALLYTGHGTLRRIARHMELEMPVRVCKAIAVWVMCYKCSRALFVLQAVKRDLSSDLKEVQRDLDKVGERVATLKCKEDGYSEEIEWLQQEILRLQKLQIDIQSHTEDLENCLQWNNIRIKGVPTAAEGIDLGGYVEALFGFILGDAMNLEMKLDQLHRLELRTSR</sequence>
<protein>
    <submittedName>
        <fullName evidence="2">Uncharacterized protein</fullName>
    </submittedName>
</protein>
<dbReference type="Proteomes" id="UP001066276">
    <property type="component" value="Chromosome 5"/>
</dbReference>
<comment type="caution">
    <text evidence="2">The sequence shown here is derived from an EMBL/GenBank/DDBJ whole genome shotgun (WGS) entry which is preliminary data.</text>
</comment>
<keyword evidence="3" id="KW-1185">Reference proteome</keyword>
<evidence type="ECO:0000313" key="3">
    <source>
        <dbReference type="Proteomes" id="UP001066276"/>
    </source>
</evidence>
<gene>
    <name evidence="2" type="ORF">NDU88_010013</name>
</gene>
<dbReference type="EMBL" id="JANPWB010000009">
    <property type="protein sequence ID" value="KAJ1157298.1"/>
    <property type="molecule type" value="Genomic_DNA"/>
</dbReference>
<proteinExistence type="predicted"/>
<keyword evidence="1" id="KW-0175">Coiled coil</keyword>